<reference evidence="3 4" key="1">
    <citation type="submission" date="2019-12" db="EMBL/GenBank/DDBJ databases">
        <title>complete genome sequences of Aeromonas veronii str. WP3-W19-ESBL-03 isolated from wastewater treatment plant effluent.</title>
        <authorList>
            <person name="Sekizuka T."/>
            <person name="Itokawa K."/>
            <person name="Yatsu K."/>
            <person name="Inamine Y."/>
            <person name="Kuroda M."/>
        </authorList>
    </citation>
    <scope>NUCLEOTIDE SEQUENCE [LARGE SCALE GENOMIC DNA]</scope>
    <source>
        <strain evidence="3 4">WP3-W19-ESBL-03</strain>
    </source>
</reference>
<evidence type="ECO:0000313" key="3">
    <source>
        <dbReference type="EMBL" id="BBR40957.1"/>
    </source>
</evidence>
<dbReference type="Proteomes" id="UP000515442">
    <property type="component" value="Chromosome"/>
</dbReference>
<dbReference type="NCBIfam" id="NF033681">
    <property type="entry name" value="ExeM_NucH_DNase"/>
    <property type="match status" value="1"/>
</dbReference>
<dbReference type="GO" id="GO:0003824">
    <property type="term" value="F:catalytic activity"/>
    <property type="evidence" value="ECO:0007669"/>
    <property type="project" value="InterPro"/>
</dbReference>
<dbReference type="InterPro" id="IPR005135">
    <property type="entry name" value="Endo/exonuclease/phosphatase"/>
</dbReference>
<organism evidence="3 4">
    <name type="scientific">Aeromonas veronii</name>
    <dbReference type="NCBI Taxonomy" id="654"/>
    <lineage>
        <taxon>Bacteria</taxon>
        <taxon>Pseudomonadati</taxon>
        <taxon>Pseudomonadota</taxon>
        <taxon>Gammaproteobacteria</taxon>
        <taxon>Aeromonadales</taxon>
        <taxon>Aeromonadaceae</taxon>
        <taxon>Aeromonas</taxon>
    </lineage>
</organism>
<dbReference type="SUPFAM" id="SSF56219">
    <property type="entry name" value="DNase I-like"/>
    <property type="match status" value="1"/>
</dbReference>
<evidence type="ECO:0000256" key="1">
    <source>
        <dbReference type="SAM" id="MobiDB-lite"/>
    </source>
</evidence>
<dbReference type="Pfam" id="PF03372">
    <property type="entry name" value="Exo_endo_phos"/>
    <property type="match status" value="1"/>
</dbReference>
<feature type="domain" description="Endonuclease/exonuclease/phosphatase" evidence="2">
    <location>
        <begin position="85"/>
        <end position="402"/>
    </location>
</feature>
<protein>
    <recommendedName>
        <fullName evidence="2">Endonuclease/exonuclease/phosphatase domain-containing protein</fullName>
    </recommendedName>
</protein>
<dbReference type="AlphaFoldDB" id="A0A6S5BUU7"/>
<feature type="region of interest" description="Disordered" evidence="1">
    <location>
        <begin position="409"/>
        <end position="447"/>
    </location>
</feature>
<accession>A0A6S5BUU7</accession>
<proteinExistence type="predicted"/>
<evidence type="ECO:0000259" key="2">
    <source>
        <dbReference type="Pfam" id="PF03372"/>
    </source>
</evidence>
<dbReference type="Gene3D" id="3.60.10.10">
    <property type="entry name" value="Endonuclease/exonuclease/phosphatase"/>
    <property type="match status" value="1"/>
</dbReference>
<feature type="compositionally biased region" description="Polar residues" evidence="1">
    <location>
        <begin position="414"/>
        <end position="446"/>
    </location>
</feature>
<dbReference type="PANTHER" id="PTHR42834">
    <property type="entry name" value="ENDONUCLEASE/EXONUCLEASE/PHOSPHATASE FAMILY PROTEIN (AFU_ORTHOLOGUE AFUA_3G09210)"/>
    <property type="match status" value="1"/>
</dbReference>
<dbReference type="InterPro" id="IPR047971">
    <property type="entry name" value="ExeM-like"/>
</dbReference>
<dbReference type="PANTHER" id="PTHR42834:SF1">
    <property type="entry name" value="ENDONUCLEASE_EXONUCLEASE_PHOSPHATASE FAMILY PROTEIN (AFU_ORTHOLOGUE AFUA_3G09210)"/>
    <property type="match status" value="1"/>
</dbReference>
<evidence type="ECO:0000313" key="4">
    <source>
        <dbReference type="Proteomes" id="UP000515442"/>
    </source>
</evidence>
<name>A0A6S5BUU7_AERVE</name>
<sequence length="468" mass="50700">MGDLIPKLHGVIAYNRDKWRLIVSPDAQLKAGDIQDRQAPRLHAPTRPDGTLLRLGSFNVLNYFTSGVGGDLNPTCGDTFTTKCNRGAPSAEEFELQRTKIVNAILDMDADLLGLMEIENNGYGDKSAVRDLVNKLNEHLPAEKQYSYVVPDSKLLYKNTFFGSDAIGQAIIYRAALLSPKGSADIIPLPVQQEGDVIKASQRDSLVQTFDVKGEAQPLTLIVNHLKSKGSGCLENGDGKTEPADLQGKCNEFRVSAAKALGEAVSKLPGQVLLVGDFNSYAKEDPIRVLTDYNPEATRKIVTGMKTYLGGAAYSDGEQFNKPGYGLIDLNVKFNGKEAISYSFEGELGTLDYALANNAMAERVLKVSDWHINSYEMTLFEYGKKNSGGFVKSENMYSSSDHDPVIIDLKAEPDSNSGTQTDGSSTADQGTQTEDTTTKPLTTADSSGGGALGLGLLALLPLAWRRRR</sequence>
<dbReference type="InterPro" id="IPR036691">
    <property type="entry name" value="Endo/exonu/phosph_ase_sf"/>
</dbReference>
<dbReference type="EMBL" id="AP022038">
    <property type="protein sequence ID" value="BBR40957.1"/>
    <property type="molecule type" value="Genomic_DNA"/>
</dbReference>
<gene>
    <name evidence="3" type="ORF">WP3W19E03_34820</name>
</gene>